<gene>
    <name evidence="1" type="ORF">Clacol_004649</name>
</gene>
<dbReference type="AlphaFoldDB" id="A0AAV5ACQ3"/>
<keyword evidence="2" id="KW-1185">Reference proteome</keyword>
<protein>
    <recommendedName>
        <fullName evidence="3">F-box domain-containing protein</fullName>
    </recommendedName>
</protein>
<dbReference type="SUPFAM" id="SSF52047">
    <property type="entry name" value="RNI-like"/>
    <property type="match status" value="1"/>
</dbReference>
<evidence type="ECO:0008006" key="3">
    <source>
        <dbReference type="Google" id="ProtNLM"/>
    </source>
</evidence>
<organism evidence="1 2">
    <name type="scientific">Clathrus columnatus</name>
    <dbReference type="NCBI Taxonomy" id="1419009"/>
    <lineage>
        <taxon>Eukaryota</taxon>
        <taxon>Fungi</taxon>
        <taxon>Dikarya</taxon>
        <taxon>Basidiomycota</taxon>
        <taxon>Agaricomycotina</taxon>
        <taxon>Agaricomycetes</taxon>
        <taxon>Phallomycetidae</taxon>
        <taxon>Phallales</taxon>
        <taxon>Clathraceae</taxon>
        <taxon>Clathrus</taxon>
    </lineage>
</organism>
<name>A0AAV5ACQ3_9AGAM</name>
<dbReference type="InterPro" id="IPR032675">
    <property type="entry name" value="LRR_dom_sf"/>
</dbReference>
<accession>A0AAV5ACQ3</accession>
<sequence length="477" mass="53851">MGVDLPFELWRPILQDVYATETKISHPPSDYILSKLHSKLNIYRCLASVSRSWRSNARDVFIEDLQVYTIEALRGLVKMFRQNRQFALGVSRLEFSFAEFRCSASVPRKPRPLAPEERPTERIAAPASRGLSDNPFPNAYTPDWKTIHRRDALGYRPSSTAQARHWSLWQGDVAELLGMCSSLSDVTINFTSRRGFNPGLQFHRIMQWFPPPDLTNSRIAEGLSQSTNLRTLILVDPTPIEVFGPTFGGWQRLKALSITLTRSFEELAEATFIPPKSLISLRFHDRSSGKISWPLSSDMGKCTNLRILDLGLAAPNSITMKAIAFLCNTYQHSLQVLILRVFGGTEEIITFQDVLQSSSLHFNNLKRLHLPHASYDTSLFASFKADSLKTVEVGWLTVQPGTGTREEKWSRGLSHPSLQKLSQLIINSEDPDPLRKHAMKSVCESLGIKLGMGYSMVGTRHDPNDDFDIDPEDSLEY</sequence>
<comment type="caution">
    <text evidence="1">The sequence shown here is derived from an EMBL/GenBank/DDBJ whole genome shotgun (WGS) entry which is preliminary data.</text>
</comment>
<evidence type="ECO:0000313" key="1">
    <source>
        <dbReference type="EMBL" id="GJJ10423.1"/>
    </source>
</evidence>
<evidence type="ECO:0000313" key="2">
    <source>
        <dbReference type="Proteomes" id="UP001050691"/>
    </source>
</evidence>
<dbReference type="EMBL" id="BPWL01000005">
    <property type="protein sequence ID" value="GJJ10423.1"/>
    <property type="molecule type" value="Genomic_DNA"/>
</dbReference>
<proteinExistence type="predicted"/>
<reference evidence="1" key="1">
    <citation type="submission" date="2021-10" db="EMBL/GenBank/DDBJ databases">
        <title>De novo Genome Assembly of Clathrus columnatus (Basidiomycota, Fungi) Using Illumina and Nanopore Sequence Data.</title>
        <authorList>
            <person name="Ogiso-Tanaka E."/>
            <person name="Itagaki H."/>
            <person name="Hosoya T."/>
            <person name="Hosaka K."/>
        </authorList>
    </citation>
    <scope>NUCLEOTIDE SEQUENCE</scope>
    <source>
        <strain evidence="1">MO-923</strain>
    </source>
</reference>
<dbReference type="Proteomes" id="UP001050691">
    <property type="component" value="Unassembled WGS sequence"/>
</dbReference>
<dbReference type="Gene3D" id="3.80.10.10">
    <property type="entry name" value="Ribonuclease Inhibitor"/>
    <property type="match status" value="1"/>
</dbReference>